<accession>A0A0D7DXX5</accession>
<protein>
    <submittedName>
        <fullName evidence="1">Uncharacterized protein</fullName>
    </submittedName>
</protein>
<evidence type="ECO:0000313" key="2">
    <source>
        <dbReference type="Proteomes" id="UP000032439"/>
    </source>
</evidence>
<organism evidence="1 2">
    <name type="scientific">Stutzerimonas stutzeri</name>
    <name type="common">Pseudomonas stutzeri</name>
    <dbReference type="NCBI Taxonomy" id="316"/>
    <lineage>
        <taxon>Bacteria</taxon>
        <taxon>Pseudomonadati</taxon>
        <taxon>Pseudomonadota</taxon>
        <taxon>Gammaproteobacteria</taxon>
        <taxon>Pseudomonadales</taxon>
        <taxon>Pseudomonadaceae</taxon>
        <taxon>Stutzerimonas</taxon>
    </lineage>
</organism>
<reference evidence="1 2" key="1">
    <citation type="submission" date="2014-11" db="EMBL/GenBank/DDBJ databases">
        <title>Genomics and ecophysiology of heterotrophic nitrogen fixing bacteria isolated from estuarine surface water.</title>
        <authorList>
            <person name="Bentzon-Tilia M."/>
            <person name="Severin I."/>
            <person name="Hansen L.H."/>
            <person name="Riemann L."/>
        </authorList>
    </citation>
    <scope>NUCLEOTIDE SEQUENCE [LARGE SCALE GENOMIC DNA]</scope>
    <source>
        <strain evidence="1 2">BAL361</strain>
    </source>
</reference>
<dbReference type="PATRIC" id="fig|316.110.peg.2517"/>
<dbReference type="EMBL" id="JXXD01000243">
    <property type="protein sequence ID" value="KIZ33399.1"/>
    <property type="molecule type" value="Genomic_DNA"/>
</dbReference>
<comment type="caution">
    <text evidence="1">The sequence shown here is derived from an EMBL/GenBank/DDBJ whole genome shotgun (WGS) entry which is preliminary data.</text>
</comment>
<proteinExistence type="predicted"/>
<dbReference type="Proteomes" id="UP000032439">
    <property type="component" value="Unassembled WGS sequence"/>
</dbReference>
<name>A0A0D7DXX5_STUST</name>
<evidence type="ECO:0000313" key="1">
    <source>
        <dbReference type="EMBL" id="KIZ33399.1"/>
    </source>
</evidence>
<dbReference type="RefSeq" id="WP_044316234.1">
    <property type="nucleotide sequence ID" value="NZ_JAAMRC010000011.1"/>
</dbReference>
<gene>
    <name evidence="1" type="ORF">LO50_20875</name>
</gene>
<dbReference type="AlphaFoldDB" id="A0A0D7DXX5"/>
<sequence>MTIAQATFVEKQEQANRIEGQFDTLKDRVIAAGYGNKYSDEEVAEMRTEMAMLSSQYFDLTGLTLS</sequence>